<proteinExistence type="predicted"/>
<reference evidence="2 3" key="1">
    <citation type="submission" date="2023-03" db="EMBL/GenBank/DDBJ databases">
        <authorList>
            <person name="Kaur S."/>
            <person name="Espinosa-Saiz D."/>
            <person name="Velazquez E."/>
            <person name="Menendez E."/>
            <person name="diCenzo G.C."/>
        </authorList>
    </citation>
    <scope>NUCLEOTIDE SEQUENCE [LARGE SCALE GENOMIC DNA]</scope>
    <source>
        <strain evidence="2 3">LMG 27395</strain>
    </source>
</reference>
<dbReference type="Pfam" id="PF00561">
    <property type="entry name" value="Abhydrolase_1"/>
    <property type="match status" value="1"/>
</dbReference>
<keyword evidence="3" id="KW-1185">Reference proteome</keyword>
<gene>
    <name evidence="2" type="ORF">PYH38_004017</name>
</gene>
<dbReference type="GO" id="GO:0016787">
    <property type="term" value="F:hydrolase activity"/>
    <property type="evidence" value="ECO:0007669"/>
    <property type="project" value="UniProtKB-KW"/>
</dbReference>
<organism evidence="2 3">
    <name type="scientific">Sinorhizobium numidicum</name>
    <dbReference type="NCBI Taxonomy" id="680248"/>
    <lineage>
        <taxon>Bacteria</taxon>
        <taxon>Pseudomonadati</taxon>
        <taxon>Pseudomonadota</taxon>
        <taxon>Alphaproteobacteria</taxon>
        <taxon>Hyphomicrobiales</taxon>
        <taxon>Rhizobiaceae</taxon>
        <taxon>Sinorhizobium/Ensifer group</taxon>
        <taxon>Sinorhizobium</taxon>
    </lineage>
</organism>
<dbReference type="InterPro" id="IPR029058">
    <property type="entry name" value="AB_hydrolase_fold"/>
</dbReference>
<dbReference type="Gene3D" id="3.40.50.1820">
    <property type="entry name" value="alpha/beta hydrolase"/>
    <property type="match status" value="1"/>
</dbReference>
<dbReference type="SUPFAM" id="SSF53474">
    <property type="entry name" value="alpha/beta-Hydrolases"/>
    <property type="match status" value="1"/>
</dbReference>
<evidence type="ECO:0000259" key="1">
    <source>
        <dbReference type="Pfam" id="PF00561"/>
    </source>
</evidence>
<dbReference type="InterPro" id="IPR000073">
    <property type="entry name" value="AB_hydrolase_1"/>
</dbReference>
<sequence>MARAASRTAGRWRVRGQVFQEHYFHAKDGLKLYGRSYSVDNWRSHANTPVICLPGLTRNSRDFHPLAVFLASAAGGARPVIALDYRGRGQSQRDDDKSRYTIAVEADDVITACRYFGVQKAIFIGTSRGGLILHHLIGSAPALIAGAILNDIGPVVEIGGLVRIRDYLNAATAPDSWAAAPHYLQAIHGEDFPILRHEDWEDMAKAIYRDEGGVPITDFDPAIASQLQALNADAVLSSLWPQFDAFAGLPMMVIRGQYSSLLSQTTVEEMVRRHPGLVTTTATGQGHAPLLHLDGLRHEIAAFIRG</sequence>
<keyword evidence="2" id="KW-0378">Hydrolase</keyword>
<dbReference type="PANTHER" id="PTHR43194">
    <property type="entry name" value="HYDROLASE ALPHA/BETA FOLD FAMILY"/>
    <property type="match status" value="1"/>
</dbReference>
<dbReference type="InterPro" id="IPR050228">
    <property type="entry name" value="Carboxylesterase_BioH"/>
</dbReference>
<protein>
    <submittedName>
        <fullName evidence="2">Alpha/beta hydrolase</fullName>
    </submittedName>
</protein>
<evidence type="ECO:0000313" key="3">
    <source>
        <dbReference type="Proteomes" id="UP001235547"/>
    </source>
</evidence>
<accession>A0ABY8CT50</accession>
<dbReference type="PANTHER" id="PTHR43194:SF2">
    <property type="entry name" value="PEROXISOMAL MEMBRANE PROTEIN LPX1"/>
    <property type="match status" value="1"/>
</dbReference>
<dbReference type="RefSeq" id="WP_280732569.1">
    <property type="nucleotide sequence ID" value="NZ_CP120368.1"/>
</dbReference>
<feature type="domain" description="AB hydrolase-1" evidence="1">
    <location>
        <begin position="49"/>
        <end position="159"/>
    </location>
</feature>
<name>A0ABY8CT50_9HYPH</name>
<evidence type="ECO:0000313" key="2">
    <source>
        <dbReference type="EMBL" id="WEX81814.1"/>
    </source>
</evidence>
<dbReference type="Proteomes" id="UP001235547">
    <property type="component" value="Chromosome 1"/>
</dbReference>
<dbReference type="EMBL" id="CP120371">
    <property type="protein sequence ID" value="WEX81814.1"/>
    <property type="molecule type" value="Genomic_DNA"/>
</dbReference>